<comment type="similarity">
    <text evidence="6">Belongs to the DarT ADP-ribosyltransferase family.</text>
</comment>
<comment type="caution">
    <text evidence="8">The sequence shown here is derived from an EMBL/GenBank/DDBJ whole genome shotgun (WGS) entry which is preliminary data.</text>
</comment>
<feature type="domain" description="DarT" evidence="7">
    <location>
        <begin position="26"/>
        <end position="218"/>
    </location>
</feature>
<proteinExistence type="inferred from homology"/>
<feature type="binding site" evidence="6">
    <location>
        <begin position="30"/>
        <end position="32"/>
    </location>
    <ligand>
        <name>NAD(+)</name>
        <dbReference type="ChEBI" id="CHEBI:57540"/>
    </ligand>
</feature>
<keyword evidence="3 6" id="KW-0808">Transferase</keyword>
<dbReference type="AlphaFoldDB" id="A0A8H1QY87"/>
<dbReference type="PROSITE" id="PS52018">
    <property type="entry name" value="DART"/>
    <property type="match status" value="1"/>
</dbReference>
<keyword evidence="2 6" id="KW-0328">Glycosyltransferase</keyword>
<accession>A0A8H1QY87</accession>
<evidence type="ECO:0000256" key="1">
    <source>
        <dbReference type="ARBA" id="ARBA00022649"/>
    </source>
</evidence>
<evidence type="ECO:0000259" key="7">
    <source>
        <dbReference type="PROSITE" id="PS52018"/>
    </source>
</evidence>
<evidence type="ECO:0000256" key="5">
    <source>
        <dbReference type="ARBA" id="ARBA00023125"/>
    </source>
</evidence>
<evidence type="ECO:0000313" key="8">
    <source>
        <dbReference type="EMBL" id="TGG89876.1"/>
    </source>
</evidence>
<dbReference type="GO" id="GO:0016757">
    <property type="term" value="F:glycosyltransferase activity"/>
    <property type="evidence" value="ECO:0007669"/>
    <property type="project" value="UniProtKB-UniRule"/>
</dbReference>
<dbReference type="EMBL" id="RCIY01000002">
    <property type="protein sequence ID" value="TGG89876.1"/>
    <property type="molecule type" value="Genomic_DNA"/>
</dbReference>
<dbReference type="GO" id="GO:0016779">
    <property type="term" value="F:nucleotidyltransferase activity"/>
    <property type="evidence" value="ECO:0007669"/>
    <property type="project" value="UniProtKB-UniRule"/>
</dbReference>
<dbReference type="InterPro" id="IPR029494">
    <property type="entry name" value="DarT"/>
</dbReference>
<evidence type="ECO:0000256" key="3">
    <source>
        <dbReference type="ARBA" id="ARBA00022679"/>
    </source>
</evidence>
<reference evidence="8 9" key="1">
    <citation type="submission" date="2018-10" db="EMBL/GenBank/DDBJ databases">
        <title>Isolation of pseudouridimycin from Streptomyces albus DSM 40763.</title>
        <authorList>
            <person name="Rosenqvist P."/>
            <person name="Metsae-Ketelae M."/>
            <person name="Virta P."/>
        </authorList>
    </citation>
    <scope>NUCLEOTIDE SEQUENCE [LARGE SCALE GENOMIC DNA]</scope>
    <source>
        <strain evidence="8 9">DSM 40763</strain>
    </source>
</reference>
<evidence type="ECO:0000256" key="6">
    <source>
        <dbReference type="PROSITE-ProRule" id="PRU01362"/>
    </source>
</evidence>
<keyword evidence="1 6" id="KW-1277">Toxin-antitoxin system</keyword>
<feature type="active site" description="Proton acceptor" evidence="6">
    <location>
        <position position="66"/>
    </location>
</feature>
<comment type="caution">
    <text evidence="6">Lacks conserved residue(s) required for the propagation of feature annotation.</text>
</comment>
<organism evidence="8 9">
    <name type="scientific">Streptomyces albus</name>
    <dbReference type="NCBI Taxonomy" id="1888"/>
    <lineage>
        <taxon>Bacteria</taxon>
        <taxon>Bacillati</taxon>
        <taxon>Actinomycetota</taxon>
        <taxon>Actinomycetes</taxon>
        <taxon>Kitasatosporales</taxon>
        <taxon>Streptomycetaceae</taxon>
        <taxon>Streptomyces</taxon>
    </lineage>
</organism>
<evidence type="ECO:0000256" key="2">
    <source>
        <dbReference type="ARBA" id="ARBA00022676"/>
    </source>
</evidence>
<dbReference type="Proteomes" id="UP000298111">
    <property type="component" value="Unassembled WGS sequence"/>
</dbReference>
<dbReference type="Pfam" id="PF14487">
    <property type="entry name" value="DarT"/>
    <property type="match status" value="1"/>
</dbReference>
<feature type="active site" evidence="6">
    <location>
        <position position="167"/>
    </location>
</feature>
<keyword evidence="4 6" id="KW-0548">Nucleotidyltransferase</keyword>
<dbReference type="GO" id="GO:0003677">
    <property type="term" value="F:DNA binding"/>
    <property type="evidence" value="ECO:0007669"/>
    <property type="project" value="UniProtKB-UniRule"/>
</dbReference>
<gene>
    <name evidence="8" type="ORF">D8771_00680</name>
</gene>
<name>A0A8H1QY87_9ACTN</name>
<evidence type="ECO:0000313" key="9">
    <source>
        <dbReference type="Proteomes" id="UP000298111"/>
    </source>
</evidence>
<comment type="catalytic activity">
    <reaction evidence="6">
        <text>a thymidine in DNA + NAD(+) = an N-(ADP-alpha-D-ribosyl)-thymidine in DNA + nicotinamide + H(+)</text>
        <dbReference type="Rhea" id="RHEA:71651"/>
        <dbReference type="Rhea" id="RHEA-COMP:13556"/>
        <dbReference type="Rhea" id="RHEA-COMP:18051"/>
        <dbReference type="ChEBI" id="CHEBI:15378"/>
        <dbReference type="ChEBI" id="CHEBI:17154"/>
        <dbReference type="ChEBI" id="CHEBI:57540"/>
        <dbReference type="ChEBI" id="CHEBI:137386"/>
        <dbReference type="ChEBI" id="CHEBI:191199"/>
    </reaction>
</comment>
<sequence length="239" mass="26074">MGRPAGGAGLGDGEAVVAEARRRGITRLCHLTRSANLPGILETGRISPARDLRRNGDAHRPADLLRLDGAEGRLFLSIEYPNVWYLRQAAARDRLFRGWVVLTLDMDLLARPDALFVPYNSARDRSAGARPGPAGFRALFAPSVPGRLPRTRGPRHPDWWPTDDQAEVQLTGPVPLSAVRSVLFRDEQQAAQDLFVLSAQFGMGGLLPPAVVAPEVFDAPVLSSTVRTGGRVRETPYER</sequence>
<evidence type="ECO:0000256" key="4">
    <source>
        <dbReference type="ARBA" id="ARBA00022695"/>
    </source>
</evidence>
<keyword evidence="5 6" id="KW-0238">DNA-binding</keyword>
<dbReference type="RefSeq" id="WP_135566634.1">
    <property type="nucleotide sequence ID" value="NZ_JASCYL010000001.1"/>
</dbReference>
<feature type="binding site" evidence="6">
    <location>
        <position position="39"/>
    </location>
    <ligand>
        <name>NAD(+)</name>
        <dbReference type="ChEBI" id="CHEBI:57540"/>
    </ligand>
</feature>
<protein>
    <submittedName>
        <fullName evidence="8">DUF4433 domain-containing protein</fullName>
    </submittedName>
</protein>
<feature type="binding site" evidence="6">
    <location>
        <position position="66"/>
    </location>
    <ligand>
        <name>NAD(+)</name>
        <dbReference type="ChEBI" id="CHEBI:57540"/>
    </ligand>
</feature>